<dbReference type="Pfam" id="PF03446">
    <property type="entry name" value="NAD_binding_2"/>
    <property type="match status" value="1"/>
</dbReference>
<evidence type="ECO:0000256" key="1">
    <source>
        <dbReference type="ARBA" id="ARBA00022946"/>
    </source>
</evidence>
<feature type="domain" description="6-phosphogluconate dehydrogenase NADP-binding" evidence="2">
    <location>
        <begin position="2"/>
        <end position="149"/>
    </location>
</feature>
<evidence type="ECO:0008006" key="6">
    <source>
        <dbReference type="Google" id="ProtNLM"/>
    </source>
</evidence>
<evidence type="ECO:0000259" key="3">
    <source>
        <dbReference type="Pfam" id="PF14833"/>
    </source>
</evidence>
<proteinExistence type="predicted"/>
<gene>
    <name evidence="4" type="ORF">BSZ32_02630</name>
</gene>
<dbReference type="PANTHER" id="PTHR43580">
    <property type="entry name" value="OXIDOREDUCTASE GLYR1-RELATED"/>
    <property type="match status" value="1"/>
</dbReference>
<accession>A0A2S7TZ12</accession>
<dbReference type="InterPro" id="IPR008927">
    <property type="entry name" value="6-PGluconate_DH-like_C_sf"/>
</dbReference>
<dbReference type="Gene3D" id="1.10.1040.10">
    <property type="entry name" value="N-(1-d-carboxylethyl)-l-norvaline Dehydrogenase, domain 2"/>
    <property type="match status" value="1"/>
</dbReference>
<dbReference type="InterPro" id="IPR029154">
    <property type="entry name" value="HIBADH-like_NADP-bd"/>
</dbReference>
<dbReference type="Gene3D" id="3.30.1360.120">
    <property type="entry name" value="Probable tRNA modification gtpase trme, domain 1"/>
    <property type="match status" value="2"/>
</dbReference>
<dbReference type="SUPFAM" id="SSF51735">
    <property type="entry name" value="NAD(P)-binding Rossmann-fold domains"/>
    <property type="match status" value="1"/>
</dbReference>
<dbReference type="InterPro" id="IPR036291">
    <property type="entry name" value="NAD(P)-bd_dom_sf"/>
</dbReference>
<dbReference type="InterPro" id="IPR006115">
    <property type="entry name" value="6PGDH_NADP-bd"/>
</dbReference>
<evidence type="ECO:0000313" key="5">
    <source>
        <dbReference type="Proteomes" id="UP000239907"/>
    </source>
</evidence>
<dbReference type="AlphaFoldDB" id="A0A2S7TZ12"/>
<dbReference type="RefSeq" id="WP_105041984.1">
    <property type="nucleotide sequence ID" value="NZ_MQWA01000001.1"/>
</dbReference>
<dbReference type="Pfam" id="PF14833">
    <property type="entry name" value="NAD_binding_11"/>
    <property type="match status" value="1"/>
</dbReference>
<dbReference type="GO" id="GO:0050661">
    <property type="term" value="F:NADP binding"/>
    <property type="evidence" value="ECO:0007669"/>
    <property type="project" value="InterPro"/>
</dbReference>
<organism evidence="4 5">
    <name type="scientific">Rubritalea profundi</name>
    <dbReference type="NCBI Taxonomy" id="1658618"/>
    <lineage>
        <taxon>Bacteria</taxon>
        <taxon>Pseudomonadati</taxon>
        <taxon>Verrucomicrobiota</taxon>
        <taxon>Verrucomicrobiia</taxon>
        <taxon>Verrucomicrobiales</taxon>
        <taxon>Rubritaleaceae</taxon>
        <taxon>Rubritalea</taxon>
    </lineage>
</organism>
<dbReference type="SUPFAM" id="SSF48179">
    <property type="entry name" value="6-phosphogluconate dehydrogenase C-terminal domain-like"/>
    <property type="match status" value="1"/>
</dbReference>
<protein>
    <recommendedName>
        <fullName evidence="6">Aminomethyltransferase folate-binding domain-containing protein</fullName>
    </recommendedName>
</protein>
<evidence type="ECO:0000313" key="4">
    <source>
        <dbReference type="EMBL" id="PQJ27497.1"/>
    </source>
</evidence>
<keyword evidence="5" id="KW-1185">Reference proteome</keyword>
<dbReference type="InterPro" id="IPR027266">
    <property type="entry name" value="TrmE/GcvT-like"/>
</dbReference>
<sequence length="547" mass="59489">MNISVYGLGIIGSRCADNLIAAGHQVITWNRTAKKRNDSVNSPAEAASNSEILCFYLKDGFACRETFEALRSALTDKHTLINHSTVDLDTTEWMAQQCATLGVAFLDCPFTGSKVAAQHGELVYYAGGSEDLIEKLRSVLDITSKEIIRLGDIGAATIVKVTTNLISASTVQALSEGMAIAKAHGVAPETFIPAVLSNACGSPLAAMKLPTMASGDYDTHFSLDNMRKDSVFAIQLAKQAGLTTPCIEATSAAMTALCENAAPTSITQHSTNNFKHMQPYLLPADSTALLDRAIFKLTGTDAERYLNGQCSQDVRLVTEQIALYAVITNFKGKLEGDCYIRRHNGDIFIDCPIELRENLFMRLDRYIIADDAELTDVTDAFDILHTIEPAIATENSWSTNRFGQDGVDQFFAKSSSPTATLDPTEIEKSRISHKIPLWGAELDNDTLPPEASLEARAISYTKGCYTGQEVISRIRSAGKTNRHLVLLEIVDSMTFGSPLLCEGATEDKPAGTITSTCEINGKQIALAYRKRKFQDITQFQNASVVTP</sequence>
<reference evidence="4 5" key="1">
    <citation type="submission" date="2016-12" db="EMBL/GenBank/DDBJ databases">
        <title>Study of bacterial adaptation to deep sea.</title>
        <authorList>
            <person name="Song J."/>
            <person name="Yoshizawa S."/>
            <person name="Kogure K."/>
        </authorList>
    </citation>
    <scope>NUCLEOTIDE SEQUENCE [LARGE SCALE GENOMIC DNA]</scope>
    <source>
        <strain evidence="4 5">SAORIC-165</strain>
    </source>
</reference>
<name>A0A2S7TZ12_9BACT</name>
<dbReference type="OrthoDB" id="9786703at2"/>
<dbReference type="PANTHER" id="PTHR43580:SF2">
    <property type="entry name" value="CYTOKINE-LIKE NUCLEAR FACTOR N-PAC"/>
    <property type="match status" value="1"/>
</dbReference>
<keyword evidence="1" id="KW-0809">Transit peptide</keyword>
<dbReference type="Gene3D" id="3.40.50.720">
    <property type="entry name" value="NAD(P)-binding Rossmann-like Domain"/>
    <property type="match status" value="1"/>
</dbReference>
<dbReference type="InterPro" id="IPR013328">
    <property type="entry name" value="6PGD_dom2"/>
</dbReference>
<dbReference type="SUPFAM" id="SSF103025">
    <property type="entry name" value="Folate-binding domain"/>
    <property type="match status" value="1"/>
</dbReference>
<dbReference type="GO" id="GO:0051287">
    <property type="term" value="F:NAD binding"/>
    <property type="evidence" value="ECO:0007669"/>
    <property type="project" value="InterPro"/>
</dbReference>
<dbReference type="EMBL" id="MQWA01000001">
    <property type="protein sequence ID" value="PQJ27497.1"/>
    <property type="molecule type" value="Genomic_DNA"/>
</dbReference>
<dbReference type="NCBIfam" id="TIGR03317">
    <property type="entry name" value="ygfZ_signature"/>
    <property type="match status" value="1"/>
</dbReference>
<dbReference type="InterPro" id="IPR017703">
    <property type="entry name" value="YgfZ/GCV_T_CS"/>
</dbReference>
<dbReference type="InterPro" id="IPR051265">
    <property type="entry name" value="HIBADH-related_NP60_sf"/>
</dbReference>
<dbReference type="Proteomes" id="UP000239907">
    <property type="component" value="Unassembled WGS sequence"/>
</dbReference>
<evidence type="ECO:0000259" key="2">
    <source>
        <dbReference type="Pfam" id="PF03446"/>
    </source>
</evidence>
<feature type="domain" description="3-hydroxyisobutyrate dehydrogenase-like NAD-binding" evidence="3">
    <location>
        <begin position="154"/>
        <end position="260"/>
    </location>
</feature>
<comment type="caution">
    <text evidence="4">The sequence shown here is derived from an EMBL/GenBank/DDBJ whole genome shotgun (WGS) entry which is preliminary data.</text>
</comment>